<accession>A0A8K0JW50</accession>
<dbReference type="PANTHER" id="PTHR24289">
    <property type="entry name" value="STEROID 17-ALPHA-HYDROXYLASE/17,20 LYASE"/>
    <property type="match status" value="1"/>
</dbReference>
<dbReference type="GO" id="GO:0020037">
    <property type="term" value="F:heme binding"/>
    <property type="evidence" value="ECO:0007669"/>
    <property type="project" value="InterPro"/>
</dbReference>
<dbReference type="AlphaFoldDB" id="A0A8K0JW50"/>
<name>A0A8K0JW50_LADFU</name>
<dbReference type="InterPro" id="IPR002401">
    <property type="entry name" value="Cyt_P450_E_grp-I"/>
</dbReference>
<gene>
    <name evidence="9" type="ORF">J437_LFUL001491</name>
</gene>
<keyword evidence="10" id="KW-1185">Reference proteome</keyword>
<evidence type="ECO:0000313" key="9">
    <source>
        <dbReference type="EMBL" id="KAG8223771.1"/>
    </source>
</evidence>
<evidence type="ECO:0000256" key="7">
    <source>
        <dbReference type="PIRSR" id="PIRSR602401-1"/>
    </source>
</evidence>
<feature type="binding site" description="axial binding residue" evidence="7">
    <location>
        <position position="45"/>
    </location>
    <ligand>
        <name>heme</name>
        <dbReference type="ChEBI" id="CHEBI:30413"/>
    </ligand>
    <ligandPart>
        <name>Fe</name>
        <dbReference type="ChEBI" id="CHEBI:18248"/>
    </ligandPart>
</feature>
<dbReference type="Pfam" id="PF00067">
    <property type="entry name" value="p450"/>
    <property type="match status" value="1"/>
</dbReference>
<dbReference type="GO" id="GO:0005506">
    <property type="term" value="F:iron ion binding"/>
    <property type="evidence" value="ECO:0007669"/>
    <property type="project" value="InterPro"/>
</dbReference>
<evidence type="ECO:0000256" key="5">
    <source>
        <dbReference type="ARBA" id="ARBA00023004"/>
    </source>
</evidence>
<dbReference type="Gene3D" id="1.10.630.10">
    <property type="entry name" value="Cytochrome P450"/>
    <property type="match status" value="1"/>
</dbReference>
<dbReference type="PROSITE" id="PS00086">
    <property type="entry name" value="CYTOCHROME_P450"/>
    <property type="match status" value="1"/>
</dbReference>
<reference evidence="9" key="1">
    <citation type="submission" date="2013-04" db="EMBL/GenBank/DDBJ databases">
        <authorList>
            <person name="Qu J."/>
            <person name="Murali S.C."/>
            <person name="Bandaranaike D."/>
            <person name="Bellair M."/>
            <person name="Blankenburg K."/>
            <person name="Chao H."/>
            <person name="Dinh H."/>
            <person name="Doddapaneni H."/>
            <person name="Downs B."/>
            <person name="Dugan-Rocha S."/>
            <person name="Elkadiri S."/>
            <person name="Gnanaolivu R.D."/>
            <person name="Hernandez B."/>
            <person name="Javaid M."/>
            <person name="Jayaseelan J.C."/>
            <person name="Lee S."/>
            <person name="Li M."/>
            <person name="Ming W."/>
            <person name="Munidasa M."/>
            <person name="Muniz J."/>
            <person name="Nguyen L."/>
            <person name="Ongeri F."/>
            <person name="Osuji N."/>
            <person name="Pu L.-L."/>
            <person name="Puazo M."/>
            <person name="Qu C."/>
            <person name="Quiroz J."/>
            <person name="Raj R."/>
            <person name="Weissenberger G."/>
            <person name="Xin Y."/>
            <person name="Zou X."/>
            <person name="Han Y."/>
            <person name="Richards S."/>
            <person name="Worley K."/>
            <person name="Muzny D."/>
            <person name="Gibbs R."/>
        </authorList>
    </citation>
    <scope>NUCLEOTIDE SEQUENCE</scope>
    <source>
        <strain evidence="9">Sampled in the wild</strain>
    </source>
</reference>
<keyword evidence="5 7" id="KW-0408">Iron</keyword>
<keyword evidence="4 8" id="KW-0560">Oxidoreductase</keyword>
<dbReference type="EMBL" id="KZ308173">
    <property type="protein sequence ID" value="KAG8223771.1"/>
    <property type="molecule type" value="Genomic_DNA"/>
</dbReference>
<evidence type="ECO:0000256" key="1">
    <source>
        <dbReference type="ARBA" id="ARBA00010617"/>
    </source>
</evidence>
<comment type="caution">
    <text evidence="9">The sequence shown here is derived from an EMBL/GenBank/DDBJ whole genome shotgun (WGS) entry which is preliminary data.</text>
</comment>
<dbReference type="OrthoDB" id="1055148at2759"/>
<comment type="cofactor">
    <cofactor evidence="7">
        <name>heme</name>
        <dbReference type="ChEBI" id="CHEBI:30413"/>
    </cofactor>
</comment>
<dbReference type="InterPro" id="IPR001128">
    <property type="entry name" value="Cyt_P450"/>
</dbReference>
<dbReference type="GO" id="GO:0042446">
    <property type="term" value="P:hormone biosynthetic process"/>
    <property type="evidence" value="ECO:0007669"/>
    <property type="project" value="TreeGrafter"/>
</dbReference>
<dbReference type="InterPro" id="IPR017972">
    <property type="entry name" value="Cyt_P450_CS"/>
</dbReference>
<dbReference type="PANTHER" id="PTHR24289:SF1">
    <property type="entry name" value="STEROID 17-ALPHA-HYDROXYLASE_17,20 LYASE"/>
    <property type="match status" value="1"/>
</dbReference>
<evidence type="ECO:0000256" key="2">
    <source>
        <dbReference type="ARBA" id="ARBA00022617"/>
    </source>
</evidence>
<dbReference type="PRINTS" id="PR00463">
    <property type="entry name" value="EP450I"/>
</dbReference>
<proteinExistence type="inferred from homology"/>
<evidence type="ECO:0000313" key="10">
    <source>
        <dbReference type="Proteomes" id="UP000792457"/>
    </source>
</evidence>
<protein>
    <recommendedName>
        <fullName evidence="11">Cytochrome P450</fullName>
    </recommendedName>
</protein>
<evidence type="ECO:0000256" key="8">
    <source>
        <dbReference type="RuleBase" id="RU000461"/>
    </source>
</evidence>
<dbReference type="InterPro" id="IPR036396">
    <property type="entry name" value="Cyt_P450_sf"/>
</dbReference>
<organism evidence="9 10">
    <name type="scientific">Ladona fulva</name>
    <name type="common">Scarce chaser dragonfly</name>
    <name type="synonym">Libellula fulva</name>
    <dbReference type="NCBI Taxonomy" id="123851"/>
    <lineage>
        <taxon>Eukaryota</taxon>
        <taxon>Metazoa</taxon>
        <taxon>Ecdysozoa</taxon>
        <taxon>Arthropoda</taxon>
        <taxon>Hexapoda</taxon>
        <taxon>Insecta</taxon>
        <taxon>Pterygota</taxon>
        <taxon>Palaeoptera</taxon>
        <taxon>Odonata</taxon>
        <taxon>Epiprocta</taxon>
        <taxon>Anisoptera</taxon>
        <taxon>Libelluloidea</taxon>
        <taxon>Libellulidae</taxon>
        <taxon>Ladona</taxon>
    </lineage>
</organism>
<dbReference type="GO" id="GO:0004508">
    <property type="term" value="F:steroid 17-alpha-monooxygenase activity"/>
    <property type="evidence" value="ECO:0007669"/>
    <property type="project" value="TreeGrafter"/>
</dbReference>
<dbReference type="SUPFAM" id="SSF48264">
    <property type="entry name" value="Cytochrome P450"/>
    <property type="match status" value="1"/>
</dbReference>
<evidence type="ECO:0008006" key="11">
    <source>
        <dbReference type="Google" id="ProtNLM"/>
    </source>
</evidence>
<keyword evidence="3 7" id="KW-0479">Metal-binding</keyword>
<evidence type="ECO:0000256" key="3">
    <source>
        <dbReference type="ARBA" id="ARBA00022723"/>
    </source>
</evidence>
<keyword evidence="6 8" id="KW-0503">Monooxygenase</keyword>
<dbReference type="Proteomes" id="UP000792457">
    <property type="component" value="Unassembled WGS sequence"/>
</dbReference>
<evidence type="ECO:0000256" key="6">
    <source>
        <dbReference type="ARBA" id="ARBA00023033"/>
    </source>
</evidence>
<keyword evidence="2 7" id="KW-0349">Heme</keyword>
<sequence>MYGLHHDPKIWGDPFNFRPERFLDSNGKFVKHAALLPFGAGKRSCLGEVLARNNLFLFFTGVMQRYSMKVPDGHPRPSEVGEGGLSIAPKRFEIKVKVRN</sequence>
<dbReference type="GO" id="GO:0042448">
    <property type="term" value="P:progesterone metabolic process"/>
    <property type="evidence" value="ECO:0007669"/>
    <property type="project" value="TreeGrafter"/>
</dbReference>
<evidence type="ECO:0000256" key="4">
    <source>
        <dbReference type="ARBA" id="ARBA00023002"/>
    </source>
</evidence>
<comment type="similarity">
    <text evidence="1 8">Belongs to the cytochrome P450 family.</text>
</comment>
<reference evidence="9" key="2">
    <citation type="submission" date="2017-10" db="EMBL/GenBank/DDBJ databases">
        <title>Ladona fulva Genome sequencing and assembly.</title>
        <authorList>
            <person name="Murali S."/>
            <person name="Richards S."/>
            <person name="Bandaranaike D."/>
            <person name="Bellair M."/>
            <person name="Blankenburg K."/>
            <person name="Chao H."/>
            <person name="Dinh H."/>
            <person name="Doddapaneni H."/>
            <person name="Dugan-Rocha S."/>
            <person name="Elkadiri S."/>
            <person name="Gnanaolivu R."/>
            <person name="Hernandez B."/>
            <person name="Skinner E."/>
            <person name="Javaid M."/>
            <person name="Lee S."/>
            <person name="Li M."/>
            <person name="Ming W."/>
            <person name="Munidasa M."/>
            <person name="Muniz J."/>
            <person name="Nguyen L."/>
            <person name="Hughes D."/>
            <person name="Osuji N."/>
            <person name="Pu L.-L."/>
            <person name="Puazo M."/>
            <person name="Qu C."/>
            <person name="Quiroz J."/>
            <person name="Raj R."/>
            <person name="Weissenberger G."/>
            <person name="Xin Y."/>
            <person name="Zou X."/>
            <person name="Han Y."/>
            <person name="Worley K."/>
            <person name="Muzny D."/>
            <person name="Gibbs R."/>
        </authorList>
    </citation>
    <scope>NUCLEOTIDE SEQUENCE</scope>
    <source>
        <strain evidence="9">Sampled in the wild</strain>
    </source>
</reference>